<keyword evidence="8 9" id="KW-0472">Membrane</keyword>
<evidence type="ECO:0000256" key="7">
    <source>
        <dbReference type="ARBA" id="ARBA00022989"/>
    </source>
</evidence>
<dbReference type="InterPro" id="IPR004764">
    <property type="entry name" value="MdtF-like"/>
</dbReference>
<feature type="transmembrane region" description="Helical" evidence="9">
    <location>
        <begin position="434"/>
        <end position="458"/>
    </location>
</feature>
<dbReference type="PANTHER" id="PTHR32063:SF13">
    <property type="entry name" value="MULTIDRUG EFFLUX PUMP SUBUNIT ACRB-RELATED"/>
    <property type="match status" value="1"/>
</dbReference>
<evidence type="ECO:0000256" key="5">
    <source>
        <dbReference type="ARBA" id="ARBA00022519"/>
    </source>
</evidence>
<dbReference type="Proteomes" id="UP000832011">
    <property type="component" value="Chromosome"/>
</dbReference>
<keyword evidence="6 9" id="KW-0812">Transmembrane</keyword>
<dbReference type="Gene3D" id="3.30.70.1430">
    <property type="entry name" value="Multidrug efflux transporter AcrB pore domain"/>
    <property type="match status" value="2"/>
</dbReference>
<dbReference type="RefSeq" id="WP_058357447.1">
    <property type="nucleotide sequence ID" value="NZ_CABKVG010000010.1"/>
</dbReference>
<gene>
    <name evidence="10" type="ORF">LVJ82_15640</name>
</gene>
<accession>A0ABY4DZB2</accession>
<feature type="transmembrane region" description="Helical" evidence="9">
    <location>
        <begin position="903"/>
        <end position="921"/>
    </location>
</feature>
<dbReference type="Gene3D" id="1.20.1640.10">
    <property type="entry name" value="Multidrug efflux transporter AcrB transmembrane domain"/>
    <property type="match status" value="2"/>
</dbReference>
<dbReference type="SUPFAM" id="SSF82866">
    <property type="entry name" value="Multidrug efflux transporter AcrB transmembrane domain"/>
    <property type="match status" value="2"/>
</dbReference>
<feature type="transmembrane region" description="Helical" evidence="9">
    <location>
        <begin position="990"/>
        <end position="1010"/>
    </location>
</feature>
<keyword evidence="11" id="KW-1185">Reference proteome</keyword>
<dbReference type="Gene3D" id="3.30.2090.10">
    <property type="entry name" value="Multidrug efflux transporter AcrB TolC docking domain, DN and DC subdomains"/>
    <property type="match status" value="2"/>
</dbReference>
<comment type="similarity">
    <text evidence="2 9">Belongs to the resistance-nodulation-cell division (RND) (TC 2.A.6) family.</text>
</comment>
<dbReference type="SUPFAM" id="SSF82714">
    <property type="entry name" value="Multidrug efflux transporter AcrB TolC docking domain, DN and DC subdomains"/>
    <property type="match status" value="2"/>
</dbReference>
<dbReference type="InterPro" id="IPR001036">
    <property type="entry name" value="Acrflvin-R"/>
</dbReference>
<evidence type="ECO:0000313" key="10">
    <source>
        <dbReference type="EMBL" id="UOO88869.1"/>
    </source>
</evidence>
<evidence type="ECO:0000256" key="6">
    <source>
        <dbReference type="ARBA" id="ARBA00022692"/>
    </source>
</evidence>
<protein>
    <recommendedName>
        <fullName evidence="9">Efflux pump membrane transporter</fullName>
    </recommendedName>
</protein>
<dbReference type="Gene3D" id="3.30.70.1440">
    <property type="entry name" value="Multidrug efflux transporter AcrB pore domain"/>
    <property type="match status" value="1"/>
</dbReference>
<dbReference type="EMBL" id="CP091511">
    <property type="protein sequence ID" value="UOO88869.1"/>
    <property type="molecule type" value="Genomic_DNA"/>
</dbReference>
<feature type="transmembrane region" description="Helical" evidence="9">
    <location>
        <begin position="366"/>
        <end position="383"/>
    </location>
</feature>
<evidence type="ECO:0000256" key="4">
    <source>
        <dbReference type="ARBA" id="ARBA00022475"/>
    </source>
</evidence>
<dbReference type="NCBIfam" id="TIGR00915">
    <property type="entry name" value="2A0602"/>
    <property type="match status" value="1"/>
</dbReference>
<keyword evidence="4" id="KW-1003">Cell membrane</keyword>
<dbReference type="PRINTS" id="PR00702">
    <property type="entry name" value="ACRIFLAVINRP"/>
</dbReference>
<dbReference type="Pfam" id="PF00873">
    <property type="entry name" value="ACR_tran"/>
    <property type="match status" value="1"/>
</dbReference>
<dbReference type="InterPro" id="IPR027463">
    <property type="entry name" value="AcrB_DN_DC_subdom"/>
</dbReference>
<evidence type="ECO:0000256" key="1">
    <source>
        <dbReference type="ARBA" id="ARBA00004429"/>
    </source>
</evidence>
<keyword evidence="7 9" id="KW-1133">Transmembrane helix</keyword>
<feature type="transmembrane region" description="Helical" evidence="9">
    <location>
        <begin position="12"/>
        <end position="30"/>
    </location>
</feature>
<evidence type="ECO:0000256" key="9">
    <source>
        <dbReference type="RuleBase" id="RU364070"/>
    </source>
</evidence>
<evidence type="ECO:0000256" key="2">
    <source>
        <dbReference type="ARBA" id="ARBA00010942"/>
    </source>
</evidence>
<feature type="transmembrane region" description="Helical" evidence="9">
    <location>
        <begin position="389"/>
        <end position="413"/>
    </location>
</feature>
<evidence type="ECO:0000256" key="8">
    <source>
        <dbReference type="ARBA" id="ARBA00023136"/>
    </source>
</evidence>
<dbReference type="PANTHER" id="PTHR32063">
    <property type="match status" value="1"/>
</dbReference>
<feature type="transmembrane region" description="Helical" evidence="9">
    <location>
        <begin position="340"/>
        <end position="359"/>
    </location>
</feature>
<sequence length="1114" mass="120255">MSRFFIDRPIFAWVVSIFIILAGIISIRSLPIEQYPQVTPPTIQLSVAYAGADAQTLQDSVLSIIERQMNGLEGMDYMESSALANGTGSLTITFKPGVDEDIAQVDVQNRLSQAESRLPEAVKQVGVTVRKSTSNFLMFVMLYDESGKNSVNDMIDYATRNIQPELQRIESVGNVQMFGAEKAMRVWIDPAKLQGLNLSAGEVTAAIQAQNAQVAPGALGDLPANTGQSISATITVTGQLKTAEEFENIVLRANSDGSTVRLRDVAKVEMGAQDYQTSARLDGKPAAGMGIQLTSTGNAMQAAEDIKAKMNELAPFLPKGVKWIAPYDSSKFVGISIEKVVHTLIEAMVLVFIVMFIFLQNIRYTLIPTIVVPIALLGAFAIMEASGMSINVLSMFAMVLVIGIVVDDAIVVVENVERIMAEEHLPPLEATKKAMSQIQGAVVGITVVLVSVFIPMAFFTGTTGNIYRQFSLVMAVSIVFSAFLALSLTPALCATLLKPVDKDHHVKKGFFGKFFNWFNRVFDINAKRYEGFVGKLLRRSGRIMVIYLGLIVVAFFVMVRIPTGFLPSEDQGFVLGIIQLPPGATIERTLGTMQTYEGVVGGMPEVEHVVTVAGFSFAGQGQNMGMSFVTLKDWAERTGKGQDATAIAGKITGAMMQQIKDGVVFATTLPAIPALGTGNGFSFRLQDRGSNGHLALVQARDKLLMAARQSPILNPQTVRAEGVEDAPQLRIDIDRDAANAQGVSFASINSALSTSVGSSYVNDFPNNGRMQRVVVQSAPQSRMQAEDILSISVTNNQGVAIPLSTFATANWVTGPMQVVQYNGYPAMKITGEAAAGYSTGDAMAEMERLSSTDNLGQGFAYEWTGVSKEEKAAGNQAAILYAFSILAIFLCLAALYESWSIPLAVILIVPLGLLGAVLGVWGRGITNGLVPGSIYSFNNDVYFQVALITVIGLSAKNAILIIEFAKDLQAQGKSAAQAALAAAHLRFRPILMTSFAFILGVVPLYFASGASSASQRAIGTGVFWGMVIGTFLAVLFVPVFYLMVRKLFKQSVRQTERDSAHATAAGVTQEMSDHYVAKVEASLSEEDREALKQEIKTELWAEYRAKKEKEDKHD</sequence>
<keyword evidence="3 9" id="KW-0813">Transport</keyword>
<comment type="subcellular location">
    <subcellularLocation>
        <location evidence="1 9">Cell inner membrane</location>
        <topology evidence="1 9">Multi-pass membrane protein</topology>
    </subcellularLocation>
</comment>
<keyword evidence="5 9" id="KW-0997">Cell inner membrane</keyword>
<proteinExistence type="inferred from homology"/>
<name>A0ABY4DZB2_9NEIS</name>
<feature type="transmembrane region" description="Helical" evidence="9">
    <location>
        <begin position="1022"/>
        <end position="1044"/>
    </location>
</feature>
<reference evidence="10 11" key="1">
    <citation type="journal article" date="2022" name="Res Sq">
        <title>Evolution of multicellular longitudinally dividing oral cavity symbionts (Neisseriaceae).</title>
        <authorList>
            <person name="Nyongesa S."/>
            <person name="Weber P."/>
            <person name="Bernet E."/>
            <person name="Pullido F."/>
            <person name="Nieckarz M."/>
            <person name="Delaby M."/>
            <person name="Nieves C."/>
            <person name="Viehboeck T."/>
            <person name="Krause N."/>
            <person name="Rivera-Millot A."/>
            <person name="Nakamura A."/>
            <person name="Vischer N."/>
            <person name="VanNieuwenhze M."/>
            <person name="Brun Y."/>
            <person name="Cava F."/>
            <person name="Bulgheresi S."/>
            <person name="Veyrier F."/>
        </authorList>
    </citation>
    <scope>NUCLEOTIDE SEQUENCE [LARGE SCALE GENOMIC DNA]</scope>
    <source>
        <strain evidence="10 11">SN4</strain>
    </source>
</reference>
<dbReference type="SUPFAM" id="SSF82693">
    <property type="entry name" value="Multidrug efflux transporter AcrB pore domain, PN1, PN2, PC1 and PC2 subdomains"/>
    <property type="match status" value="4"/>
</dbReference>
<evidence type="ECO:0000313" key="11">
    <source>
        <dbReference type="Proteomes" id="UP000832011"/>
    </source>
</evidence>
<feature type="transmembrane region" description="Helical" evidence="9">
    <location>
        <begin position="878"/>
        <end position="896"/>
    </location>
</feature>
<feature type="transmembrane region" description="Helical" evidence="9">
    <location>
        <begin position="544"/>
        <end position="561"/>
    </location>
</feature>
<evidence type="ECO:0000256" key="3">
    <source>
        <dbReference type="ARBA" id="ARBA00022448"/>
    </source>
</evidence>
<organism evidence="10 11">
    <name type="scientific">Vitreoscilla massiliensis</name>
    <dbReference type="NCBI Taxonomy" id="1689272"/>
    <lineage>
        <taxon>Bacteria</taxon>
        <taxon>Pseudomonadati</taxon>
        <taxon>Pseudomonadota</taxon>
        <taxon>Betaproteobacteria</taxon>
        <taxon>Neisseriales</taxon>
        <taxon>Neisseriaceae</taxon>
        <taxon>Vitreoscilla</taxon>
    </lineage>
</organism>
<feature type="transmembrane region" description="Helical" evidence="9">
    <location>
        <begin position="470"/>
        <end position="497"/>
    </location>
</feature>
<feature type="transmembrane region" description="Helical" evidence="9">
    <location>
        <begin position="941"/>
        <end position="965"/>
    </location>
</feature>
<dbReference type="Gene3D" id="3.30.70.1320">
    <property type="entry name" value="Multidrug efflux transporter AcrB pore domain like"/>
    <property type="match status" value="1"/>
</dbReference>
<dbReference type="NCBIfam" id="NF000282">
    <property type="entry name" value="RND_permease_1"/>
    <property type="match status" value="1"/>
</dbReference>